<dbReference type="RefSeq" id="WP_344779804.1">
    <property type="nucleotide sequence ID" value="NZ_BAAAZW010000001.1"/>
</dbReference>
<dbReference type="InterPro" id="IPR050309">
    <property type="entry name" value="Type-B_Carboxylest/Lipase"/>
</dbReference>
<evidence type="ECO:0000313" key="6">
    <source>
        <dbReference type="Proteomes" id="UP001418444"/>
    </source>
</evidence>
<accession>A0ABP7NL87</accession>
<evidence type="ECO:0000313" key="5">
    <source>
        <dbReference type="EMBL" id="GAA3948776.1"/>
    </source>
</evidence>
<dbReference type="InterPro" id="IPR002018">
    <property type="entry name" value="CarbesteraseB"/>
</dbReference>
<comment type="caution">
    <text evidence="5">The sequence shown here is derived from an EMBL/GenBank/DDBJ whole genome shotgun (WGS) entry which is preliminary data.</text>
</comment>
<organism evidence="5 6">
    <name type="scientific">Gordonia caeni</name>
    <dbReference type="NCBI Taxonomy" id="1007097"/>
    <lineage>
        <taxon>Bacteria</taxon>
        <taxon>Bacillati</taxon>
        <taxon>Actinomycetota</taxon>
        <taxon>Actinomycetes</taxon>
        <taxon>Mycobacteriales</taxon>
        <taxon>Gordoniaceae</taxon>
        <taxon>Gordonia</taxon>
    </lineage>
</organism>
<dbReference type="EMBL" id="BAAAZW010000001">
    <property type="protein sequence ID" value="GAA3948776.1"/>
    <property type="molecule type" value="Genomic_DNA"/>
</dbReference>
<dbReference type="PROSITE" id="PS00122">
    <property type="entry name" value="CARBOXYLESTERASE_B_1"/>
    <property type="match status" value="1"/>
</dbReference>
<dbReference type="InterPro" id="IPR019819">
    <property type="entry name" value="Carboxylesterase_B_CS"/>
</dbReference>
<evidence type="ECO:0000259" key="4">
    <source>
        <dbReference type="Pfam" id="PF00135"/>
    </source>
</evidence>
<dbReference type="PROSITE" id="PS00941">
    <property type="entry name" value="CARBOXYLESTERASE_B_2"/>
    <property type="match status" value="1"/>
</dbReference>
<dbReference type="SUPFAM" id="SSF53474">
    <property type="entry name" value="alpha/beta-Hydrolases"/>
    <property type="match status" value="1"/>
</dbReference>
<evidence type="ECO:0000256" key="2">
    <source>
        <dbReference type="ARBA" id="ARBA00022801"/>
    </source>
</evidence>
<comment type="similarity">
    <text evidence="1 3">Belongs to the type-B carboxylesterase/lipase family.</text>
</comment>
<evidence type="ECO:0000256" key="3">
    <source>
        <dbReference type="RuleBase" id="RU361235"/>
    </source>
</evidence>
<evidence type="ECO:0000256" key="1">
    <source>
        <dbReference type="ARBA" id="ARBA00005964"/>
    </source>
</evidence>
<dbReference type="InterPro" id="IPR019826">
    <property type="entry name" value="Carboxylesterase_B_AS"/>
</dbReference>
<feature type="domain" description="Carboxylesterase type B" evidence="4">
    <location>
        <begin position="347"/>
        <end position="481"/>
    </location>
</feature>
<dbReference type="Gene3D" id="3.40.50.1820">
    <property type="entry name" value="alpha/beta hydrolase"/>
    <property type="match status" value="1"/>
</dbReference>
<dbReference type="Pfam" id="PF00135">
    <property type="entry name" value="COesterase"/>
    <property type="match status" value="2"/>
</dbReference>
<sequence length="516" mass="55251">MNPTITIAAGALRGSVDGGVASFKGIPYAQPPCGPLRWRAPQPVIPWEGTRDATEFGPDCTQAPGDFETLRTTPSEDCLYLNVWKPQDATEHDALPVMVWIHGGGYVGGGTSSPVYDGSSFAADGIVVVTLNYRLGRFGFFAHPALTAAKEGPVGNFGYMDQIQALEWVRDNVAAFGGDPRRVTLVGQSAGGESALHLMTSPVVGDLFHRVIAMSGGGRRALLDRPMTDGSVGNASAAGMDKRFAVKRGVFGDGTDDLAKLRELAPATVAGRDNVGILGAKKLLGGSVAGVPIVDGDLVVGEPYEHFLSGAAKQIPIMIGSTAFDLPLHFPPSKIRPLKWFDDQQQAKAAYHDSAGRSPLDHVKTLVAVSTDMTMHEPAHFVASTMKKQGQPAWLYRFTYTAQCRRPDSLEQGHSGELPFLFQTLESTYPDQIADEDRATAAAFHAYVVNFVTHGDPNGTGLPAWPQIVPDEYDLMNFTLDDGPVFGPEPRAGVELVARAQERDLANAADGRRREG</sequence>
<keyword evidence="6" id="KW-1185">Reference proteome</keyword>
<gene>
    <name evidence="5" type="ORF">GCM10022231_02660</name>
</gene>
<dbReference type="EC" id="3.1.1.-" evidence="3"/>
<name>A0ABP7NL87_9ACTN</name>
<dbReference type="PANTHER" id="PTHR11559">
    <property type="entry name" value="CARBOXYLESTERASE"/>
    <property type="match status" value="1"/>
</dbReference>
<proteinExistence type="inferred from homology"/>
<dbReference type="Proteomes" id="UP001418444">
    <property type="component" value="Unassembled WGS sequence"/>
</dbReference>
<dbReference type="InterPro" id="IPR029058">
    <property type="entry name" value="AB_hydrolase_fold"/>
</dbReference>
<keyword evidence="2 3" id="KW-0378">Hydrolase</keyword>
<protein>
    <recommendedName>
        <fullName evidence="3">Carboxylic ester hydrolase</fullName>
        <ecNumber evidence="3">3.1.1.-</ecNumber>
    </recommendedName>
</protein>
<reference evidence="6" key="1">
    <citation type="journal article" date="2019" name="Int. J. Syst. Evol. Microbiol.">
        <title>The Global Catalogue of Microorganisms (GCM) 10K type strain sequencing project: providing services to taxonomists for standard genome sequencing and annotation.</title>
        <authorList>
            <consortium name="The Broad Institute Genomics Platform"/>
            <consortium name="The Broad Institute Genome Sequencing Center for Infectious Disease"/>
            <person name="Wu L."/>
            <person name="Ma J."/>
        </authorList>
    </citation>
    <scope>NUCLEOTIDE SEQUENCE [LARGE SCALE GENOMIC DNA]</scope>
    <source>
        <strain evidence="6">JCM 16923</strain>
    </source>
</reference>
<feature type="domain" description="Carboxylesterase type B" evidence="4">
    <location>
        <begin position="3"/>
        <end position="325"/>
    </location>
</feature>